<dbReference type="RefSeq" id="WP_014657901.1">
    <property type="nucleotide sequence ID" value="NC_017731.1"/>
</dbReference>
<dbReference type="HOGENOM" id="CLU_155032_0_0_6"/>
<evidence type="ECO:0008006" key="3">
    <source>
        <dbReference type="Google" id="ProtNLM"/>
    </source>
</evidence>
<gene>
    <name evidence="1" type="ordered locus">S70_16965</name>
</gene>
<dbReference type="EMBL" id="CP003488">
    <property type="protein sequence ID" value="AFH95205.1"/>
    <property type="molecule type" value="Genomic_DNA"/>
</dbReference>
<evidence type="ECO:0000313" key="1">
    <source>
        <dbReference type="EMBL" id="AFH95205.1"/>
    </source>
</evidence>
<dbReference type="AlphaFoldDB" id="A0A140NQ08"/>
<reference evidence="2" key="2">
    <citation type="submission" date="2012-04" db="EMBL/GenBank/DDBJ databases">
        <title>Complete genome sequence of Providencia stuartii clinical isolate MRSN 2154.</title>
        <authorList>
            <person name="Clifford R.J."/>
            <person name="Hang J."/>
            <person name="Riley M.C."/>
            <person name="Onmus-Leone F."/>
            <person name="Kuschner R.A."/>
            <person name="Lesho E.P."/>
            <person name="Waterman P.E."/>
        </authorList>
    </citation>
    <scope>NUCLEOTIDE SEQUENCE [LARGE SCALE GENOMIC DNA]</scope>
    <source>
        <strain evidence="2">MRSN 2154</strain>
    </source>
</reference>
<dbReference type="Pfam" id="PF13554">
    <property type="entry name" value="Phage_tail_terminator_5"/>
    <property type="match status" value="1"/>
</dbReference>
<dbReference type="Gene3D" id="3.30.2000.20">
    <property type="match status" value="1"/>
</dbReference>
<reference evidence="1 2" key="1">
    <citation type="journal article" date="2012" name="J. Bacteriol.">
        <title>Complete Genome Sequence of Providencia stuartii Clinical Isolate MRSN 2154.</title>
        <authorList>
            <person name="Clifford R.J."/>
            <person name="Hang J."/>
            <person name="Riley M.C."/>
            <person name="Onmus-Leone F."/>
            <person name="Kuschner R.A."/>
            <person name="Lesho E.P."/>
            <person name="Waterman P.E."/>
        </authorList>
    </citation>
    <scope>NUCLEOTIDE SEQUENCE [LARGE SCALE GENOMIC DNA]</scope>
    <source>
        <strain evidence="1 2">MRSN 2154</strain>
    </source>
</reference>
<name>A0A140NQ08_PROSM</name>
<dbReference type="Proteomes" id="UP000005012">
    <property type="component" value="Chromosome"/>
</dbReference>
<dbReference type="KEGG" id="psi:S70_16965"/>
<sequence length="131" mass="14414">MTLTEIRNAIISRMTAQTAIAKKDVTYQNDKPFDAAGKSVWARLTIKHGLSSAQEIGSGPIVHRTGVAFIQIFVPLGTGTLLITQTADKLIELFENQTDGRLDYFSVSADEVGDEGHGWYQFNLSIPFRAI</sequence>
<accession>A0A140NQ08</accession>
<evidence type="ECO:0000313" key="2">
    <source>
        <dbReference type="Proteomes" id="UP000005012"/>
    </source>
</evidence>
<dbReference type="InterPro" id="IPR025395">
    <property type="entry name" value="Phage_tail_terminator-like"/>
</dbReference>
<proteinExistence type="predicted"/>
<organism evidence="1 2">
    <name type="scientific">Providencia stuartii (strain MRSN 2154)</name>
    <dbReference type="NCBI Taxonomy" id="1157951"/>
    <lineage>
        <taxon>Bacteria</taxon>
        <taxon>Pseudomonadati</taxon>
        <taxon>Pseudomonadota</taxon>
        <taxon>Gammaproteobacteria</taxon>
        <taxon>Enterobacterales</taxon>
        <taxon>Morganellaceae</taxon>
        <taxon>Providencia</taxon>
    </lineage>
</organism>
<protein>
    <recommendedName>
        <fullName evidence="3">Electron transfer flavoprotein subunit beta</fullName>
    </recommendedName>
</protein>
<dbReference type="PATRIC" id="fig|1157951.4.peg.3406"/>
<dbReference type="OrthoDB" id="6649503at2"/>